<dbReference type="InterPro" id="IPR011453">
    <property type="entry name" value="DUF1559"/>
</dbReference>
<dbReference type="InterPro" id="IPR045584">
    <property type="entry name" value="Pilin-like"/>
</dbReference>
<name>A0A518K0M4_9BACT</name>
<keyword evidence="4" id="KW-1185">Reference proteome</keyword>
<sequence>MQIKRRAFTLVELLVVIAIIGILVGLLLPAVQAAREAARRMQCGNNMKQLGLALHNYHDTHNTLPAGTWRLQGWGFSFYYSVLPYIEQGALYDSMTSSGDHPGYTGANAQNRDAVNGVTLSGFICPSNPMDPNKDVGGGAITTRPSYVGIAGAIDEDKTSSATPPQAGATGDTDGFQEQRNRNGSNCCNAQEMAGQMSAGGVFPTNKWLSFAKLTDGTSNVMMIGETSSWMYDNGIQMDSRTTHGWTMGTDGSGTTTNWNGPNSRQFNVTSIRYPIGTDTWALPGVGSNYGPNNPLLSAHPGGVQAVFGDGSVHFIAETIAMPIVKYLATRDDGEVVNGF</sequence>
<dbReference type="Proteomes" id="UP000315082">
    <property type="component" value="Chromosome"/>
</dbReference>
<dbReference type="NCBIfam" id="TIGR02532">
    <property type="entry name" value="IV_pilin_GFxxxE"/>
    <property type="match status" value="1"/>
</dbReference>
<evidence type="ECO:0000313" key="4">
    <source>
        <dbReference type="Proteomes" id="UP000315082"/>
    </source>
</evidence>
<dbReference type="PANTHER" id="PTHR30093:SF2">
    <property type="entry name" value="TYPE II SECRETION SYSTEM PROTEIN H"/>
    <property type="match status" value="1"/>
</dbReference>
<feature type="region of interest" description="Disordered" evidence="1">
    <location>
        <begin position="157"/>
        <end position="184"/>
    </location>
</feature>
<dbReference type="Pfam" id="PF07596">
    <property type="entry name" value="SBP_bac_10"/>
    <property type="match status" value="1"/>
</dbReference>
<evidence type="ECO:0000256" key="1">
    <source>
        <dbReference type="SAM" id="MobiDB-lite"/>
    </source>
</evidence>
<dbReference type="PANTHER" id="PTHR30093">
    <property type="entry name" value="GENERAL SECRETION PATHWAY PROTEIN G"/>
    <property type="match status" value="1"/>
</dbReference>
<dbReference type="InterPro" id="IPR027558">
    <property type="entry name" value="Pre_pil_HX9DG_C"/>
</dbReference>
<organism evidence="3 4">
    <name type="scientific">Rosistilla carotiformis</name>
    <dbReference type="NCBI Taxonomy" id="2528017"/>
    <lineage>
        <taxon>Bacteria</taxon>
        <taxon>Pseudomonadati</taxon>
        <taxon>Planctomycetota</taxon>
        <taxon>Planctomycetia</taxon>
        <taxon>Pirellulales</taxon>
        <taxon>Pirellulaceae</taxon>
        <taxon>Rosistilla</taxon>
    </lineage>
</organism>
<dbReference type="EMBL" id="CP036348">
    <property type="protein sequence ID" value="QDV71352.1"/>
    <property type="molecule type" value="Genomic_DNA"/>
</dbReference>
<dbReference type="InterPro" id="IPR012902">
    <property type="entry name" value="N_methyl_site"/>
</dbReference>
<dbReference type="NCBIfam" id="TIGR04294">
    <property type="entry name" value="pre_pil_HX9DG"/>
    <property type="match status" value="1"/>
</dbReference>
<evidence type="ECO:0000313" key="3">
    <source>
        <dbReference type="EMBL" id="QDV71352.1"/>
    </source>
</evidence>
<protein>
    <recommendedName>
        <fullName evidence="2">DUF1559 domain-containing protein</fullName>
    </recommendedName>
</protein>
<feature type="domain" description="DUF1559" evidence="2">
    <location>
        <begin position="32"/>
        <end position="321"/>
    </location>
</feature>
<dbReference type="SUPFAM" id="SSF54523">
    <property type="entry name" value="Pili subunits"/>
    <property type="match status" value="1"/>
</dbReference>
<dbReference type="Pfam" id="PF07963">
    <property type="entry name" value="N_methyl"/>
    <property type="match status" value="1"/>
</dbReference>
<gene>
    <name evidence="3" type="ORF">Poly24_50870</name>
</gene>
<dbReference type="AlphaFoldDB" id="A0A518K0M4"/>
<reference evidence="3 4" key="1">
    <citation type="submission" date="2019-02" db="EMBL/GenBank/DDBJ databases">
        <title>Deep-cultivation of Planctomycetes and their phenomic and genomic characterization uncovers novel biology.</title>
        <authorList>
            <person name="Wiegand S."/>
            <person name="Jogler M."/>
            <person name="Boedeker C."/>
            <person name="Pinto D."/>
            <person name="Vollmers J."/>
            <person name="Rivas-Marin E."/>
            <person name="Kohn T."/>
            <person name="Peeters S.H."/>
            <person name="Heuer A."/>
            <person name="Rast P."/>
            <person name="Oberbeckmann S."/>
            <person name="Bunk B."/>
            <person name="Jeske O."/>
            <person name="Meyerdierks A."/>
            <person name="Storesund J.E."/>
            <person name="Kallscheuer N."/>
            <person name="Luecker S."/>
            <person name="Lage O.M."/>
            <person name="Pohl T."/>
            <person name="Merkel B.J."/>
            <person name="Hornburger P."/>
            <person name="Mueller R.-W."/>
            <person name="Bruemmer F."/>
            <person name="Labrenz M."/>
            <person name="Spormann A.M."/>
            <person name="Op den Camp H."/>
            <person name="Overmann J."/>
            <person name="Amann R."/>
            <person name="Jetten M.S.M."/>
            <person name="Mascher T."/>
            <person name="Medema M.H."/>
            <person name="Devos D.P."/>
            <person name="Kaster A.-K."/>
            <person name="Ovreas L."/>
            <person name="Rohde M."/>
            <person name="Galperin M.Y."/>
            <person name="Jogler C."/>
        </authorList>
    </citation>
    <scope>NUCLEOTIDE SEQUENCE [LARGE SCALE GENOMIC DNA]</scope>
    <source>
        <strain evidence="3 4">Poly24</strain>
    </source>
</reference>
<dbReference type="RefSeq" id="WP_145101816.1">
    <property type="nucleotide sequence ID" value="NZ_CP036348.1"/>
</dbReference>
<dbReference type="KEGG" id="rcf:Poly24_50870"/>
<dbReference type="Gene3D" id="3.30.700.10">
    <property type="entry name" value="Glycoprotein, Type 4 Pilin"/>
    <property type="match status" value="1"/>
</dbReference>
<proteinExistence type="predicted"/>
<dbReference type="OrthoDB" id="280382at2"/>
<accession>A0A518K0M4</accession>
<evidence type="ECO:0000259" key="2">
    <source>
        <dbReference type="Pfam" id="PF07596"/>
    </source>
</evidence>